<dbReference type="NCBIfam" id="TIGR01451">
    <property type="entry name" value="B_ant_repeat"/>
    <property type="match status" value="1"/>
</dbReference>
<dbReference type="Proteomes" id="UP000548425">
    <property type="component" value="Unassembled WGS sequence"/>
</dbReference>
<accession>A0AAW3VKA2</accession>
<comment type="caution">
    <text evidence="2">The sequence shown here is derived from an EMBL/GenBank/DDBJ whole genome shotgun (WGS) entry which is preliminary data.</text>
</comment>
<dbReference type="EMBL" id="JACHLA010000027">
    <property type="protein sequence ID" value="MBB6364740.1"/>
    <property type="molecule type" value="Genomic_DNA"/>
</dbReference>
<dbReference type="AlphaFoldDB" id="A0AAW3VKA2"/>
<protein>
    <submittedName>
        <fullName evidence="2">Repeat protein (TIGR01451 family)</fullName>
    </submittedName>
</protein>
<evidence type="ECO:0000256" key="1">
    <source>
        <dbReference type="SAM" id="SignalP"/>
    </source>
</evidence>
<feature type="signal peptide" evidence="1">
    <location>
        <begin position="1"/>
        <end position="25"/>
    </location>
</feature>
<keyword evidence="1" id="KW-0732">Signal</keyword>
<reference evidence="2 3" key="1">
    <citation type="submission" date="2020-08" db="EMBL/GenBank/DDBJ databases">
        <title>Functional genomics of gut bacteria from endangered species of beetles.</title>
        <authorList>
            <person name="Carlos-Shanley C."/>
        </authorList>
    </citation>
    <scope>NUCLEOTIDE SEQUENCE [LARGE SCALE GENOMIC DNA]</scope>
    <source>
        <strain evidence="2 3">S00127</strain>
    </source>
</reference>
<evidence type="ECO:0000313" key="3">
    <source>
        <dbReference type="Proteomes" id="UP000548425"/>
    </source>
</evidence>
<evidence type="ECO:0000313" key="2">
    <source>
        <dbReference type="EMBL" id="MBB6364740.1"/>
    </source>
</evidence>
<proteinExistence type="predicted"/>
<name>A0AAW3VKA2_ACILW</name>
<dbReference type="InterPro" id="IPR047589">
    <property type="entry name" value="DUF11_rpt"/>
</dbReference>
<gene>
    <name evidence="2" type="ORF">HNP34_002896</name>
</gene>
<sequence>MIKRYLPHVLASSVLLLGGMAQVDAADTQLDNSATGSTLIQRSFVNLDFSNPNINANYNGFGQAGTGATNVALPETLVPGWRTTHRVMTAGTYWQAGRLIEIWRGQGAPSDKMTGELSTSTNQYAELNAEEESVLYQNICLIKGETFSYSFAHATRSSISEKAKFSIGTVTDTATTKRGWVAHQNIVSATNTLTNKTWKTYSDTATVNSIPANSGIYSLGFEAVSTGTIGNFLDKIAITGLKPVVEFTTAADSAFENVSGIVPIKFKMVGNVTSTSMPTLKFKISYNSSVALENRAIYGVDYVLKKRNGATGTTFTELTVADGLNYNTSTGEVTFSYKPDYNSGLNYEQGVEFNGLVLEIKDNNKSFGTKTLPLSFETMSDVLLITLDTCSKTNIKSSFDFSIKEDDTDLEIIKSLTPESVTKVYKDQYLAYTLELTNKTKVDADEVILKDNILANLAYETAGVNAATLSCEAITNEGTTSTCPTLPNDAVTKLFSSGGLNLGTIKGFAKYKFTLNKLKAKEDATGEYTGYIVNNAVVTTTSTDIDSSNNTSTVKTMMATKTDLSNNKTGAPVTETGIGMFVIGKEGRTGSTPLWTQKSDNNTKVYFPLNIQNYGNLAQDYQLYASSSKIEPTLGTGDYSTLVKNSITPFSSGLKIEFYKADLAQCKTGVSGQQITQLNVAANSTTQLCAVVTVYSSVTATTNIWFAIESLQSGMADIILDAVIPQPKKRTLELSNDQSAQVGIGGSYVFLHRLINYGVENETKVKVSLNPVNRTDGFLYTLFLDQNGNDTLDASDTLLSGTETELNNIIEPNKSVTLLIKVEAPSTANNGMSSQVKLIAKPDNVGKDMTLADLSNTDLITVSPNQLKIMKSQFKVENCSMANAAAVINATYTVQNENLKPNQCLIYRIMVKNTGSMALSNVVINDMYPAYTQQWALLGILPIVGSNGQNITDSSNNTIEDDSTAKIKTILKELLSQQEKSLYFGIKMQ</sequence>
<organism evidence="2 3">
    <name type="scientific">Acinetobacter lwoffii</name>
    <dbReference type="NCBI Taxonomy" id="28090"/>
    <lineage>
        <taxon>Bacteria</taxon>
        <taxon>Pseudomonadati</taxon>
        <taxon>Pseudomonadota</taxon>
        <taxon>Gammaproteobacteria</taxon>
        <taxon>Moraxellales</taxon>
        <taxon>Moraxellaceae</taxon>
        <taxon>Acinetobacter</taxon>
    </lineage>
</organism>
<feature type="chain" id="PRO_5043890334" evidence="1">
    <location>
        <begin position="26"/>
        <end position="989"/>
    </location>
</feature>
<dbReference type="RefSeq" id="WP_184413735.1">
    <property type="nucleotide sequence ID" value="NZ_JACHLA010000027.1"/>
</dbReference>